<dbReference type="Proteomes" id="UP000014803">
    <property type="component" value="Chromosome"/>
</dbReference>
<dbReference type="EMBL" id="CP003969">
    <property type="protein sequence ID" value="AGP39875.1"/>
    <property type="molecule type" value="Genomic_DNA"/>
</dbReference>
<protein>
    <submittedName>
        <fullName evidence="2">Uncharacterized protein</fullName>
    </submittedName>
</protein>
<evidence type="ECO:0000313" key="2">
    <source>
        <dbReference type="EMBL" id="AGP39875.1"/>
    </source>
</evidence>
<dbReference type="AlphaFoldDB" id="S4Y6M1"/>
<organism evidence="2 3">
    <name type="scientific">Sorangium cellulosum So0157-2</name>
    <dbReference type="NCBI Taxonomy" id="1254432"/>
    <lineage>
        <taxon>Bacteria</taxon>
        <taxon>Pseudomonadati</taxon>
        <taxon>Myxococcota</taxon>
        <taxon>Polyangia</taxon>
        <taxon>Polyangiales</taxon>
        <taxon>Polyangiaceae</taxon>
        <taxon>Sorangium</taxon>
    </lineage>
</organism>
<feature type="compositionally biased region" description="Low complexity" evidence="1">
    <location>
        <begin position="21"/>
        <end position="46"/>
    </location>
</feature>
<proteinExistence type="predicted"/>
<dbReference type="HOGENOM" id="CLU_2275623_0_0_7"/>
<feature type="region of interest" description="Disordered" evidence="1">
    <location>
        <begin position="20"/>
        <end position="74"/>
    </location>
</feature>
<sequence length="102" mass="10081">MTCSPTTAAVLSGMARRNTIGSGSLGIASSGAWSSGSSSTSSSSRRPPGPPNGQGKPGIGPPGNRNGLFGRRGRPLAGTTLIRIGAAVSRLPFRPIVGPGIV</sequence>
<evidence type="ECO:0000313" key="3">
    <source>
        <dbReference type="Proteomes" id="UP000014803"/>
    </source>
</evidence>
<evidence type="ECO:0000256" key="1">
    <source>
        <dbReference type="SAM" id="MobiDB-lite"/>
    </source>
</evidence>
<name>S4Y6M1_SORCE</name>
<accession>S4Y6M1</accession>
<dbReference type="STRING" id="1254432.SCE1572_38515"/>
<reference evidence="2 3" key="1">
    <citation type="journal article" date="2013" name="Sci. Rep.">
        <title>Extraordinary expansion of a Sorangium cellulosum genome from an alkaline milieu.</title>
        <authorList>
            <person name="Han K."/>
            <person name="Li Z.F."/>
            <person name="Peng R."/>
            <person name="Zhu L.P."/>
            <person name="Zhou T."/>
            <person name="Wang L.G."/>
            <person name="Li S.G."/>
            <person name="Zhang X.B."/>
            <person name="Hu W."/>
            <person name="Wu Z.H."/>
            <person name="Qin N."/>
            <person name="Li Y.Z."/>
        </authorList>
    </citation>
    <scope>NUCLEOTIDE SEQUENCE [LARGE SCALE GENOMIC DNA]</scope>
    <source>
        <strain evidence="2 3">So0157-2</strain>
    </source>
</reference>
<dbReference type="KEGG" id="scu:SCE1572_38515"/>
<gene>
    <name evidence="2" type="ORF">SCE1572_38515</name>
</gene>